<evidence type="ECO:0000313" key="2">
    <source>
        <dbReference type="Proteomes" id="UP000521943"/>
    </source>
</evidence>
<dbReference type="AlphaFoldDB" id="A0A8H6HCX8"/>
<feature type="non-terminal residue" evidence="1">
    <location>
        <position position="69"/>
    </location>
</feature>
<evidence type="ECO:0000313" key="1">
    <source>
        <dbReference type="EMBL" id="KAF6743966.1"/>
    </source>
</evidence>
<keyword evidence="2" id="KW-1185">Reference proteome</keyword>
<feature type="non-terminal residue" evidence="1">
    <location>
        <position position="1"/>
    </location>
</feature>
<dbReference type="EMBL" id="JACGCI010000131">
    <property type="protein sequence ID" value="KAF6743966.1"/>
    <property type="molecule type" value="Genomic_DNA"/>
</dbReference>
<organism evidence="1 2">
    <name type="scientific">Ephemerocybe angulata</name>
    <dbReference type="NCBI Taxonomy" id="980116"/>
    <lineage>
        <taxon>Eukaryota</taxon>
        <taxon>Fungi</taxon>
        <taxon>Dikarya</taxon>
        <taxon>Basidiomycota</taxon>
        <taxon>Agaricomycotina</taxon>
        <taxon>Agaricomycetes</taxon>
        <taxon>Agaricomycetidae</taxon>
        <taxon>Agaricales</taxon>
        <taxon>Agaricineae</taxon>
        <taxon>Psathyrellaceae</taxon>
        <taxon>Ephemerocybe</taxon>
    </lineage>
</organism>
<reference evidence="1 2" key="1">
    <citation type="submission" date="2020-07" db="EMBL/GenBank/DDBJ databases">
        <title>Comparative genomics of pyrophilous fungi reveals a link between fire events and developmental genes.</title>
        <authorList>
            <consortium name="DOE Joint Genome Institute"/>
            <person name="Steindorff A.S."/>
            <person name="Carver A."/>
            <person name="Calhoun S."/>
            <person name="Stillman K."/>
            <person name="Liu H."/>
            <person name="Lipzen A."/>
            <person name="Pangilinan J."/>
            <person name="Labutti K."/>
            <person name="Bruns T.D."/>
            <person name="Grigoriev I.V."/>
        </authorList>
    </citation>
    <scope>NUCLEOTIDE SEQUENCE [LARGE SCALE GENOMIC DNA]</scope>
    <source>
        <strain evidence="1 2">CBS 144469</strain>
    </source>
</reference>
<sequence length="69" mass="7826">LLFIGAGNIAPGDLIHRDKLADLILRRFILECDRLQDEFNNCESRISITSDMWSAKGLTPFMAVTAHYM</sequence>
<dbReference type="OrthoDB" id="1607513at2759"/>
<dbReference type="Proteomes" id="UP000521943">
    <property type="component" value="Unassembled WGS sequence"/>
</dbReference>
<comment type="caution">
    <text evidence="1">The sequence shown here is derived from an EMBL/GenBank/DDBJ whole genome shotgun (WGS) entry which is preliminary data.</text>
</comment>
<gene>
    <name evidence="1" type="ORF">DFP72DRAFT_771136</name>
</gene>
<proteinExistence type="predicted"/>
<accession>A0A8H6HCX8</accession>
<name>A0A8H6HCX8_9AGAR</name>
<protein>
    <submittedName>
        <fullName evidence="1">Uncharacterized protein</fullName>
    </submittedName>
</protein>